<organism evidence="1 2">
    <name type="scientific">Trichoderma lentiforme</name>
    <dbReference type="NCBI Taxonomy" id="1567552"/>
    <lineage>
        <taxon>Eukaryota</taxon>
        <taxon>Fungi</taxon>
        <taxon>Dikarya</taxon>
        <taxon>Ascomycota</taxon>
        <taxon>Pezizomycotina</taxon>
        <taxon>Sordariomycetes</taxon>
        <taxon>Hypocreomycetidae</taxon>
        <taxon>Hypocreales</taxon>
        <taxon>Hypocreaceae</taxon>
        <taxon>Trichoderma</taxon>
    </lineage>
</organism>
<keyword evidence="2" id="KW-1185">Reference proteome</keyword>
<evidence type="ECO:0000313" key="2">
    <source>
        <dbReference type="Proteomes" id="UP000801864"/>
    </source>
</evidence>
<proteinExistence type="predicted"/>
<sequence length="86" mass="9517">MYLRSSVETSYYSPFVSEWDCEITTVSAWVVGAGLAVCQLEGIKSAPEGTRWCGYIQKASMSWFSPQAKLTPPQPCPGQVKREVPI</sequence>
<dbReference type="EMBL" id="QLNT01000024">
    <property type="protein sequence ID" value="KAF3060228.1"/>
    <property type="molecule type" value="Genomic_DNA"/>
</dbReference>
<evidence type="ECO:0000313" key="1">
    <source>
        <dbReference type="EMBL" id="KAF3060228.1"/>
    </source>
</evidence>
<protein>
    <submittedName>
        <fullName evidence="1">Uncharacterized protein</fullName>
    </submittedName>
</protein>
<dbReference type="AlphaFoldDB" id="A0A9P4X5W1"/>
<name>A0A9P4X5W1_9HYPO</name>
<dbReference type="Proteomes" id="UP000801864">
    <property type="component" value="Unassembled WGS sequence"/>
</dbReference>
<gene>
    <name evidence="1" type="ORF">CFAM422_011420</name>
</gene>
<reference evidence="1 2" key="1">
    <citation type="submission" date="2018-06" db="EMBL/GenBank/DDBJ databases">
        <title>Genome analysis of cellulolytic fungus Trichoderma lentiforme CFAM-422.</title>
        <authorList>
            <person name="Steindorff A.S."/>
            <person name="Formighieri E.F."/>
            <person name="Midorikawa G.E.O."/>
            <person name="Tamietti M.S."/>
            <person name="Ramos E.Z."/>
            <person name="Silva A.S."/>
            <person name="Bon E.P.S."/>
            <person name="Mendes T.D."/>
            <person name="Damaso M.C.T."/>
            <person name="Favaro L.C.L."/>
        </authorList>
    </citation>
    <scope>NUCLEOTIDE SEQUENCE [LARGE SCALE GENOMIC DNA]</scope>
    <source>
        <strain evidence="1 2">CFAM-422</strain>
    </source>
</reference>
<comment type="caution">
    <text evidence="1">The sequence shown here is derived from an EMBL/GenBank/DDBJ whole genome shotgun (WGS) entry which is preliminary data.</text>
</comment>
<accession>A0A9P4X5W1</accession>